<feature type="chain" id="PRO_5003794633" evidence="5">
    <location>
        <begin position="32"/>
        <end position="680"/>
    </location>
</feature>
<feature type="signal peptide" evidence="5">
    <location>
        <begin position="1"/>
        <end position="31"/>
    </location>
</feature>
<comment type="similarity">
    <text evidence="1">Belongs to the peptidase S33 family.</text>
</comment>
<dbReference type="AlphaFoldDB" id="J7LIB8"/>
<dbReference type="PANTHER" id="PTHR43248">
    <property type="entry name" value="2-SUCCINYL-6-HYDROXY-2,4-CYCLOHEXADIENE-1-CARBOXYLATE SYNTHASE"/>
    <property type="match status" value="1"/>
</dbReference>
<name>J7LIB8_NOCAA</name>
<dbReference type="Pfam" id="PF08386">
    <property type="entry name" value="Abhydrolase_4"/>
    <property type="match status" value="1"/>
</dbReference>
<evidence type="ECO:0000256" key="2">
    <source>
        <dbReference type="ARBA" id="ARBA00022729"/>
    </source>
</evidence>
<evidence type="ECO:0000313" key="9">
    <source>
        <dbReference type="Proteomes" id="UP000003779"/>
    </source>
</evidence>
<dbReference type="InterPro" id="IPR000073">
    <property type="entry name" value="AB_hydrolase_1"/>
</dbReference>
<feature type="domain" description="AB hydrolase-1" evidence="6">
    <location>
        <begin position="119"/>
        <end position="270"/>
    </location>
</feature>
<dbReference type="Gene3D" id="3.40.50.1820">
    <property type="entry name" value="alpha/beta hydrolase"/>
    <property type="match status" value="1"/>
</dbReference>
<evidence type="ECO:0000256" key="5">
    <source>
        <dbReference type="SAM" id="SignalP"/>
    </source>
</evidence>
<evidence type="ECO:0000256" key="1">
    <source>
        <dbReference type="ARBA" id="ARBA00010088"/>
    </source>
</evidence>
<dbReference type="SUPFAM" id="SSF53474">
    <property type="entry name" value="alpha/beta-Hydrolases"/>
    <property type="match status" value="1"/>
</dbReference>
<dbReference type="Pfam" id="PF00561">
    <property type="entry name" value="Abhydrolase_1"/>
    <property type="match status" value="1"/>
</dbReference>
<dbReference type="InterPro" id="IPR051601">
    <property type="entry name" value="Serine_prot/Carboxylest_S33"/>
</dbReference>
<reference evidence="9" key="2">
    <citation type="submission" date="2012-08" db="EMBL/GenBank/DDBJ databases">
        <title>Whole-genome sequence of Nocardiopsis alba strain ATCC BAA-2165 associated with honeybees.</title>
        <authorList>
            <person name="Qiao J."/>
            <person name="Chen L."/>
            <person name="Li Y."/>
            <person name="Wang J."/>
            <person name="Zhang W."/>
            <person name="Chen S."/>
        </authorList>
    </citation>
    <scope>NUCLEOTIDE SEQUENCE [LARGE SCALE GENOMIC DNA]</scope>
    <source>
        <strain evidence="9">ATCC BAA-2165 / BE74</strain>
    </source>
</reference>
<dbReference type="GO" id="GO:0016787">
    <property type="term" value="F:hydrolase activity"/>
    <property type="evidence" value="ECO:0007669"/>
    <property type="project" value="UniProtKB-KW"/>
</dbReference>
<evidence type="ECO:0000256" key="4">
    <source>
        <dbReference type="SAM" id="MobiDB-lite"/>
    </source>
</evidence>
<dbReference type="EMBL" id="CP003788">
    <property type="protein sequence ID" value="AFR10669.1"/>
    <property type="molecule type" value="Genomic_DNA"/>
</dbReference>
<evidence type="ECO:0000259" key="7">
    <source>
        <dbReference type="Pfam" id="PF08386"/>
    </source>
</evidence>
<dbReference type="RefSeq" id="WP_014913122.1">
    <property type="nucleotide sequence ID" value="NC_018524.1"/>
</dbReference>
<feature type="domain" description="Peptidase S33 tripeptidyl aminopeptidase-like C-terminal" evidence="7">
    <location>
        <begin position="398"/>
        <end position="501"/>
    </location>
</feature>
<protein>
    <submittedName>
        <fullName evidence="8">Alpha/beta hydrolase fold family protein</fullName>
    </submittedName>
</protein>
<accession>J7LIB8</accession>
<dbReference type="InterPro" id="IPR029058">
    <property type="entry name" value="AB_hydrolase_fold"/>
</dbReference>
<organism evidence="8 9">
    <name type="scientific">Nocardiopsis alba (strain ATCC BAA-2165 / BE74)</name>
    <dbReference type="NCBI Taxonomy" id="1205910"/>
    <lineage>
        <taxon>Bacteria</taxon>
        <taxon>Bacillati</taxon>
        <taxon>Actinomycetota</taxon>
        <taxon>Actinomycetes</taxon>
        <taxon>Streptosporangiales</taxon>
        <taxon>Nocardiopsidaceae</taxon>
        <taxon>Nocardiopsis</taxon>
    </lineage>
</organism>
<evidence type="ECO:0000259" key="6">
    <source>
        <dbReference type="Pfam" id="PF00561"/>
    </source>
</evidence>
<proteinExistence type="inferred from homology"/>
<dbReference type="KEGG" id="nal:B005_3349"/>
<dbReference type="eggNOG" id="COG0596">
    <property type="taxonomic scope" value="Bacteria"/>
</dbReference>
<feature type="region of interest" description="Disordered" evidence="4">
    <location>
        <begin position="495"/>
        <end position="527"/>
    </location>
</feature>
<dbReference type="HOGENOM" id="CLU_013364_3_2_11"/>
<dbReference type="PATRIC" id="fig|1205910.3.peg.3165"/>
<dbReference type="STRING" id="1205910.B005_3349"/>
<dbReference type="Proteomes" id="UP000003779">
    <property type="component" value="Chromosome"/>
</dbReference>
<reference evidence="8 9" key="1">
    <citation type="journal article" date="2012" name="J. Bacteriol.">
        <title>Whole-Genome Sequence of Nocardiopsis alba Strain ATCC BAA-2165, Associated with Honeybees.</title>
        <authorList>
            <person name="Qiao J."/>
            <person name="Chen L."/>
            <person name="Li Y."/>
            <person name="Wang J."/>
            <person name="Zhang W."/>
            <person name="Chen S."/>
        </authorList>
    </citation>
    <scope>NUCLEOTIDE SEQUENCE [LARGE SCALE GENOMIC DNA]</scope>
    <source>
        <strain evidence="9">ATCC BAA-2165 / BE74</strain>
    </source>
</reference>
<gene>
    <name evidence="8" type="ordered locus">B005_3349</name>
</gene>
<dbReference type="InterPro" id="IPR013595">
    <property type="entry name" value="Pept_S33_TAP-like_C"/>
</dbReference>
<keyword evidence="3 8" id="KW-0378">Hydrolase</keyword>
<evidence type="ECO:0000313" key="8">
    <source>
        <dbReference type="EMBL" id="AFR10669.1"/>
    </source>
</evidence>
<sequence>MPPKHPAVRGTAAVLASGLALTLIAAPPATADAPVPEPTSFHEQEIDWAPCEEEILSSLECARVEVPLDHSDLDGERIELGVLRIPATDPEAARGALFLNFGGPGGPARLSATGYAGTELNEVYDIIGMDPRGVGASTPLDCGVDFPMMGPRPTDAEISAYTRETIRYSRACDAAQGELRRHMTTANTARDMDVVRAVLGEERLNYLGYSYGTYLGAVYGSLFPERLDRSVLDSAIDPDEIWRATFMNQAPGYTEGVERYAEWIAEQNDEYGLGSTTTEVMDTFHTTSARLTEEPRTDVPGMGGEAYDGAFFDASAGEYARYQESWAETAPFLAALALEEKEVPPPPLQRELPDIDPTLYGSNMDLFSALVCEAEWPRRISTYRQDVREHRELYPFGIGAFFAAVQSCTFTEYRPTEAPVEVTRDGYEPGVIIGGEFDPQTPLAGSVSLAERLDGPLITVTDDGAHGFYLPGVGAQDPYPCVREKVDSYLIDGDLPDDTTCPGRPRPTSVSDVPDEAPITPLWEPGRPLPPVGPVTIGPRRIGAGHRVVDVRLEGQGVLVLFAEGQGRLDGERLLVLEGLRLLRLDDGGLRGRDGLRVIVGGGRVRRKSAFREGERRTHGRTRGEVIALGTTCRVRHAHSIGSLVTGRSRLDDRYIRSRRVRSENGSTPDTNSLRVRDTT</sequence>
<keyword evidence="2 5" id="KW-0732">Signal</keyword>
<dbReference type="PANTHER" id="PTHR43248:SF29">
    <property type="entry name" value="TRIPEPTIDYL AMINOPEPTIDASE"/>
    <property type="match status" value="1"/>
</dbReference>
<evidence type="ECO:0000256" key="3">
    <source>
        <dbReference type="ARBA" id="ARBA00022801"/>
    </source>
</evidence>